<feature type="domain" description="JmjC" evidence="2">
    <location>
        <begin position="173"/>
        <end position="266"/>
    </location>
</feature>
<dbReference type="InterPro" id="IPR003347">
    <property type="entry name" value="JmjC_dom"/>
</dbReference>
<comment type="caution">
    <text evidence="3">The sequence shown here is derived from an EMBL/GenBank/DDBJ whole genome shotgun (WGS) entry which is preliminary data.</text>
</comment>
<sequence length="585" mass="66596">MGEGLVQALAKITSHPDFANEISVPTPNIDLTKIQDKLNTTDGDCQYSEVEYRAGPKGKGHASIFTREPKTKFNWSGFSQEVEEPTVEEAKGIFERFIKNPPRSPIPYYSGHLSNINFNSPLNPGPAILGNADLSDLHSEYHHIGSNGSANRMHWEDATWEEKTSTGRRYHGLSSFNQPYFGYKLWTIIKEHHIARFHDFIRREWKCSGCTGEVSHHSLLIAPSLLESEGIDFIILVSKPGKAVATKPGQYHQVLNYGPCAARSINYLRPGEEIQLERVIGCPEDGLVEQLQQHGARFIDLPTSSSPSPEPPRLKRSRKRHAPQEPTTRATRSYLAPRRKLDEQERLIREKDPLCRIPQIGQSDLSQPQLDVLMRVASIRSSFAVQQFIELVSAWRRRDVHVVISDAEDPLLQHGRCLKSVDEKTSLYEFKRRYAQACVARELDKKTASLGRLKRLYTDTEELARRLGMDVPKLDKHLAAGRAWNTICGSCDGLLPFILVNSNNPFHILKDEWKQLNSPQRKEEQEAFHGLLADDYIEHLCQAGRIFQDILIKGSKQVFEWEDGMFNLEAEDREILLHRTKEIAD</sequence>
<proteinExistence type="predicted"/>
<evidence type="ECO:0000313" key="4">
    <source>
        <dbReference type="Proteomes" id="UP000777438"/>
    </source>
</evidence>
<protein>
    <recommendedName>
        <fullName evidence="2">JmjC domain-containing protein</fullName>
    </recommendedName>
</protein>
<dbReference type="Gene3D" id="2.60.120.650">
    <property type="entry name" value="Cupin"/>
    <property type="match status" value="1"/>
</dbReference>
<dbReference type="Pfam" id="PF02373">
    <property type="entry name" value="JmjC"/>
    <property type="match status" value="1"/>
</dbReference>
<accession>A0A9P8VP11</accession>
<dbReference type="AlphaFoldDB" id="A0A9P8VP11"/>
<organism evidence="3 4">
    <name type="scientific">Thelonectria olida</name>
    <dbReference type="NCBI Taxonomy" id="1576542"/>
    <lineage>
        <taxon>Eukaryota</taxon>
        <taxon>Fungi</taxon>
        <taxon>Dikarya</taxon>
        <taxon>Ascomycota</taxon>
        <taxon>Pezizomycotina</taxon>
        <taxon>Sordariomycetes</taxon>
        <taxon>Hypocreomycetidae</taxon>
        <taxon>Hypocreales</taxon>
        <taxon>Nectriaceae</taxon>
        <taxon>Thelonectria</taxon>
    </lineage>
</organism>
<evidence type="ECO:0000313" key="3">
    <source>
        <dbReference type="EMBL" id="KAH6869653.1"/>
    </source>
</evidence>
<reference evidence="3 4" key="1">
    <citation type="journal article" date="2021" name="Nat. Commun.">
        <title>Genetic determinants of endophytism in the Arabidopsis root mycobiome.</title>
        <authorList>
            <person name="Mesny F."/>
            <person name="Miyauchi S."/>
            <person name="Thiergart T."/>
            <person name="Pickel B."/>
            <person name="Atanasova L."/>
            <person name="Karlsson M."/>
            <person name="Huettel B."/>
            <person name="Barry K.W."/>
            <person name="Haridas S."/>
            <person name="Chen C."/>
            <person name="Bauer D."/>
            <person name="Andreopoulos W."/>
            <person name="Pangilinan J."/>
            <person name="LaButti K."/>
            <person name="Riley R."/>
            <person name="Lipzen A."/>
            <person name="Clum A."/>
            <person name="Drula E."/>
            <person name="Henrissat B."/>
            <person name="Kohler A."/>
            <person name="Grigoriev I.V."/>
            <person name="Martin F.M."/>
            <person name="Hacquard S."/>
        </authorList>
    </citation>
    <scope>NUCLEOTIDE SEQUENCE [LARGE SCALE GENOMIC DNA]</scope>
    <source>
        <strain evidence="3 4">MPI-CAGE-CH-0241</strain>
    </source>
</reference>
<evidence type="ECO:0000259" key="2">
    <source>
        <dbReference type="Pfam" id="PF02373"/>
    </source>
</evidence>
<dbReference type="OrthoDB" id="1678912at2759"/>
<dbReference type="Proteomes" id="UP000777438">
    <property type="component" value="Unassembled WGS sequence"/>
</dbReference>
<gene>
    <name evidence="3" type="ORF">B0T10DRAFT_450932</name>
</gene>
<feature type="region of interest" description="Disordered" evidence="1">
    <location>
        <begin position="298"/>
        <end position="336"/>
    </location>
</feature>
<name>A0A9P8VP11_9HYPO</name>
<keyword evidence="4" id="KW-1185">Reference proteome</keyword>
<dbReference type="SUPFAM" id="SSF51197">
    <property type="entry name" value="Clavaminate synthase-like"/>
    <property type="match status" value="1"/>
</dbReference>
<dbReference type="EMBL" id="JAGPYM010000068">
    <property type="protein sequence ID" value="KAH6869653.1"/>
    <property type="molecule type" value="Genomic_DNA"/>
</dbReference>
<evidence type="ECO:0000256" key="1">
    <source>
        <dbReference type="SAM" id="MobiDB-lite"/>
    </source>
</evidence>